<keyword evidence="4 7" id="KW-0456">Lyase</keyword>
<gene>
    <name evidence="7" type="ORF">J2S25_000960</name>
</gene>
<keyword evidence="3" id="KW-0663">Pyridoxal phosphate</keyword>
<evidence type="ECO:0000256" key="3">
    <source>
        <dbReference type="ARBA" id="ARBA00022898"/>
    </source>
</evidence>
<organism evidence="7 8">
    <name type="scientific">Mesobacillus stamsii</name>
    <dbReference type="NCBI Taxonomy" id="225347"/>
    <lineage>
        <taxon>Bacteria</taxon>
        <taxon>Bacillati</taxon>
        <taxon>Bacillota</taxon>
        <taxon>Bacilli</taxon>
        <taxon>Bacillales</taxon>
        <taxon>Bacillaceae</taxon>
        <taxon>Mesobacillus</taxon>
    </lineage>
</organism>
<dbReference type="PANTHER" id="PTHR43525:SF1">
    <property type="entry name" value="PROTEIN MALY"/>
    <property type="match status" value="1"/>
</dbReference>
<evidence type="ECO:0000313" key="7">
    <source>
        <dbReference type="EMBL" id="MDQ0412780.1"/>
    </source>
</evidence>
<dbReference type="GO" id="GO:0047804">
    <property type="term" value="F:cysteine-S-conjugate beta-lyase activity"/>
    <property type="evidence" value="ECO:0007669"/>
    <property type="project" value="UniProtKB-EC"/>
</dbReference>
<dbReference type="InterPro" id="IPR015422">
    <property type="entry name" value="PyrdxlP-dep_Trfase_small"/>
</dbReference>
<comment type="similarity">
    <text evidence="5">Belongs to the class-II pyridoxal-phosphate-dependent aminotransferase family. MalY/PatB cystathionine beta-lyase subfamily.</text>
</comment>
<evidence type="ECO:0000259" key="6">
    <source>
        <dbReference type="Pfam" id="PF00155"/>
    </source>
</evidence>
<dbReference type="SUPFAM" id="SSF53383">
    <property type="entry name" value="PLP-dependent transferases"/>
    <property type="match status" value="1"/>
</dbReference>
<keyword evidence="8" id="KW-1185">Reference proteome</keyword>
<protein>
    <recommendedName>
        <fullName evidence="2">cysteine-S-conjugate beta-lyase</fullName>
        <ecNumber evidence="2">4.4.1.13</ecNumber>
    </recommendedName>
</protein>
<dbReference type="EC" id="4.4.1.13" evidence="2"/>
<dbReference type="InterPro" id="IPR051798">
    <property type="entry name" value="Class-II_PLP-Dep_Aminotrans"/>
</dbReference>
<dbReference type="Gene3D" id="3.90.1150.10">
    <property type="entry name" value="Aspartate Aminotransferase, domain 1"/>
    <property type="match status" value="1"/>
</dbReference>
<sequence length="392" mass="44310">MENMENSIFDKVVDRNQTYSIKWDALDKVFGREDILPMWVADMDFLPPKAVLDALKERIDHGIFGYTFVPMSVTEAIQDWMKQRHDCEFKKSSILFSEGVVPSISTAIRAFTEKGDKVLIHSPVYTPFFNMVKKNDRTLVTSNLLIENGRYELNFADLEAKLQDDVKLFILCNPHNPGGRVWTKDELEKIGDLCVKYNVLILSDEIHSDLVFKPNVHIPIASIKEEFKKITATFIAPSKTFNLAGLQASAALIPNKELKAKFKAVQDQQGFFTLNTFAIAGMEAAYLNGAEWLEQLLAYLDENMNITTNFIAEHLPALKPMKADATYLLWIDCRGLGLSDEEIQKQLLEKGKLGLEPGTKYGEGGEGFVRMNLACPRETLNDGLQRLKKAFS</sequence>
<dbReference type="NCBIfam" id="TIGR04350">
    <property type="entry name" value="C_S_lyase_PatB"/>
    <property type="match status" value="1"/>
</dbReference>
<evidence type="ECO:0000313" key="8">
    <source>
        <dbReference type="Proteomes" id="UP001242313"/>
    </source>
</evidence>
<dbReference type="PANTHER" id="PTHR43525">
    <property type="entry name" value="PROTEIN MALY"/>
    <property type="match status" value="1"/>
</dbReference>
<comment type="caution">
    <text evidence="7">The sequence shown here is derived from an EMBL/GenBank/DDBJ whole genome shotgun (WGS) entry which is preliminary data.</text>
</comment>
<dbReference type="Proteomes" id="UP001242313">
    <property type="component" value="Unassembled WGS sequence"/>
</dbReference>
<dbReference type="InterPro" id="IPR015421">
    <property type="entry name" value="PyrdxlP-dep_Trfase_major"/>
</dbReference>
<dbReference type="InterPro" id="IPR027619">
    <property type="entry name" value="C-S_lyase_PatB-like"/>
</dbReference>
<comment type="cofactor">
    <cofactor evidence="1">
        <name>pyridoxal 5'-phosphate</name>
        <dbReference type="ChEBI" id="CHEBI:597326"/>
    </cofactor>
</comment>
<evidence type="ECO:0000256" key="2">
    <source>
        <dbReference type="ARBA" id="ARBA00012224"/>
    </source>
</evidence>
<dbReference type="Pfam" id="PF00155">
    <property type="entry name" value="Aminotran_1_2"/>
    <property type="match status" value="1"/>
</dbReference>
<dbReference type="EMBL" id="JAUSUN010000004">
    <property type="protein sequence ID" value="MDQ0412780.1"/>
    <property type="molecule type" value="Genomic_DNA"/>
</dbReference>
<feature type="domain" description="Aminotransferase class I/classII large" evidence="6">
    <location>
        <begin position="40"/>
        <end position="387"/>
    </location>
</feature>
<dbReference type="CDD" id="cd00609">
    <property type="entry name" value="AAT_like"/>
    <property type="match status" value="1"/>
</dbReference>
<dbReference type="InterPro" id="IPR015424">
    <property type="entry name" value="PyrdxlP-dep_Trfase"/>
</dbReference>
<evidence type="ECO:0000256" key="1">
    <source>
        <dbReference type="ARBA" id="ARBA00001933"/>
    </source>
</evidence>
<dbReference type="Gene3D" id="3.40.640.10">
    <property type="entry name" value="Type I PLP-dependent aspartate aminotransferase-like (Major domain)"/>
    <property type="match status" value="1"/>
</dbReference>
<name>A0ABU0FSR5_9BACI</name>
<evidence type="ECO:0000256" key="5">
    <source>
        <dbReference type="ARBA" id="ARBA00037974"/>
    </source>
</evidence>
<proteinExistence type="inferred from homology"/>
<reference evidence="7 8" key="1">
    <citation type="submission" date="2023-07" db="EMBL/GenBank/DDBJ databases">
        <title>Genomic Encyclopedia of Type Strains, Phase IV (KMG-IV): sequencing the most valuable type-strain genomes for metagenomic binning, comparative biology and taxonomic classification.</title>
        <authorList>
            <person name="Goeker M."/>
        </authorList>
    </citation>
    <scope>NUCLEOTIDE SEQUENCE [LARGE SCALE GENOMIC DNA]</scope>
    <source>
        <strain evidence="7 8">DSM 19598</strain>
    </source>
</reference>
<accession>A0ABU0FSR5</accession>
<evidence type="ECO:0000256" key="4">
    <source>
        <dbReference type="ARBA" id="ARBA00023239"/>
    </source>
</evidence>
<dbReference type="InterPro" id="IPR004839">
    <property type="entry name" value="Aminotransferase_I/II_large"/>
</dbReference>